<evidence type="ECO:0000313" key="2">
    <source>
        <dbReference type="EMBL" id="KUI71704.1"/>
    </source>
</evidence>
<dbReference type="AlphaFoldDB" id="A0A194W5F8"/>
<feature type="signal peptide" evidence="1">
    <location>
        <begin position="1"/>
        <end position="24"/>
    </location>
</feature>
<gene>
    <name evidence="2" type="ORF">VM1G_11732</name>
</gene>
<reference evidence="2" key="1">
    <citation type="submission" date="2014-12" db="EMBL/GenBank/DDBJ databases">
        <title>Genome Sequence of Valsa Canker Pathogens Uncovers a Specific Adaption of Colonization on Woody Bark.</title>
        <authorList>
            <person name="Yin Z."/>
            <person name="Liu H."/>
            <person name="Gao X."/>
            <person name="Li Z."/>
            <person name="Song N."/>
            <person name="Ke X."/>
            <person name="Dai Q."/>
            <person name="Wu Y."/>
            <person name="Sun Y."/>
            <person name="Xu J.-R."/>
            <person name="Kang Z.K."/>
            <person name="Wang L."/>
            <person name="Huang L."/>
        </authorList>
    </citation>
    <scope>NUCLEOTIDE SEQUENCE [LARGE SCALE GENOMIC DNA]</scope>
    <source>
        <strain evidence="2">03-8</strain>
    </source>
</reference>
<evidence type="ECO:0000313" key="3">
    <source>
        <dbReference type="Proteomes" id="UP000078559"/>
    </source>
</evidence>
<dbReference type="SMR" id="A0A194W5F8"/>
<keyword evidence="3" id="KW-1185">Reference proteome</keyword>
<organism evidence="2 3">
    <name type="scientific">Cytospora mali</name>
    <name type="common">Apple Valsa canker fungus</name>
    <name type="synonym">Valsa mali</name>
    <dbReference type="NCBI Taxonomy" id="578113"/>
    <lineage>
        <taxon>Eukaryota</taxon>
        <taxon>Fungi</taxon>
        <taxon>Dikarya</taxon>
        <taxon>Ascomycota</taxon>
        <taxon>Pezizomycotina</taxon>
        <taxon>Sordariomycetes</taxon>
        <taxon>Sordariomycetidae</taxon>
        <taxon>Diaporthales</taxon>
        <taxon>Cytosporaceae</taxon>
        <taxon>Cytospora</taxon>
    </lineage>
</organism>
<dbReference type="Proteomes" id="UP000078559">
    <property type="component" value="Chromosome 7"/>
</dbReference>
<feature type="chain" id="PRO_5008267147" description="Secreted protein" evidence="1">
    <location>
        <begin position="25"/>
        <end position="71"/>
    </location>
</feature>
<evidence type="ECO:0008006" key="4">
    <source>
        <dbReference type="Google" id="ProtNLM"/>
    </source>
</evidence>
<keyword evidence="1" id="KW-0732">Signal</keyword>
<proteinExistence type="predicted"/>
<evidence type="ECO:0000256" key="1">
    <source>
        <dbReference type="SAM" id="SignalP"/>
    </source>
</evidence>
<protein>
    <recommendedName>
        <fullName evidence="4">Secreted protein</fullName>
    </recommendedName>
</protein>
<sequence>MQAHVCTIVLGVVAVAVTVAVAVAAVEVARGRGSNRAKKADKTALEYHYCLYRVDGDTQDSHQTAQNVERL</sequence>
<accession>A0A194W5F8</accession>
<name>A0A194W5F8_CYTMA</name>
<dbReference type="EMBL" id="CM003104">
    <property type="protein sequence ID" value="KUI71704.1"/>
    <property type="molecule type" value="Genomic_DNA"/>
</dbReference>